<feature type="transmembrane region" description="Helical" evidence="6">
    <location>
        <begin position="221"/>
        <end position="242"/>
    </location>
</feature>
<dbReference type="InterPro" id="IPR003838">
    <property type="entry name" value="ABC3_permease_C"/>
</dbReference>
<evidence type="ECO:0000256" key="6">
    <source>
        <dbReference type="PIRNR" id="PIRNR018968"/>
    </source>
</evidence>
<reference evidence="8 9" key="1">
    <citation type="submission" date="2018-05" db="EMBL/GenBank/DDBJ databases">
        <title>Genomic Encyclopedia of Type Strains, Phase IV (KMG-IV): sequencing the most valuable type-strain genomes for metagenomic binning, comparative biology and taxonomic classification.</title>
        <authorList>
            <person name="Goeker M."/>
        </authorList>
    </citation>
    <scope>NUCLEOTIDE SEQUENCE [LARGE SCALE GENOMIC DNA]</scope>
    <source>
        <strain evidence="8 9">DSM 28556</strain>
    </source>
</reference>
<evidence type="ECO:0000259" key="7">
    <source>
        <dbReference type="Pfam" id="PF02687"/>
    </source>
</evidence>
<dbReference type="GO" id="GO:0005886">
    <property type="term" value="C:plasma membrane"/>
    <property type="evidence" value="ECO:0007669"/>
    <property type="project" value="UniProtKB-SubCell"/>
</dbReference>
<protein>
    <submittedName>
        <fullName evidence="8">FtsX-like permease family protein</fullName>
    </submittedName>
</protein>
<feature type="domain" description="ABC3 transporter permease C-terminal" evidence="7">
    <location>
        <begin position="59"/>
        <end position="178"/>
    </location>
</feature>
<evidence type="ECO:0000256" key="3">
    <source>
        <dbReference type="ARBA" id="ARBA00022692"/>
    </source>
</evidence>
<keyword evidence="3 6" id="KW-0812">Transmembrane</keyword>
<evidence type="ECO:0000256" key="4">
    <source>
        <dbReference type="ARBA" id="ARBA00022989"/>
    </source>
</evidence>
<keyword evidence="5 6" id="KW-0472">Membrane</keyword>
<dbReference type="InterPro" id="IPR027022">
    <property type="entry name" value="ABC_permease_BceB-typ"/>
</dbReference>
<comment type="similarity">
    <text evidence="6">Belongs to the ABC-4 integral membrane protein family.</text>
</comment>
<feature type="transmembrane region" description="Helical" evidence="6">
    <location>
        <begin position="20"/>
        <end position="40"/>
    </location>
</feature>
<feature type="transmembrane region" description="Helical" evidence="6">
    <location>
        <begin position="563"/>
        <end position="585"/>
    </location>
</feature>
<accession>A0A2V3VXF9</accession>
<name>A0A2V3VXF9_9BACI</name>
<evidence type="ECO:0000256" key="2">
    <source>
        <dbReference type="ARBA" id="ARBA00022475"/>
    </source>
</evidence>
<organism evidence="8 9">
    <name type="scientific">Pseudogracilibacillus auburnensis</name>
    <dbReference type="NCBI Taxonomy" id="1494959"/>
    <lineage>
        <taxon>Bacteria</taxon>
        <taxon>Bacillati</taxon>
        <taxon>Bacillota</taxon>
        <taxon>Bacilli</taxon>
        <taxon>Bacillales</taxon>
        <taxon>Bacillaceae</taxon>
        <taxon>Pseudogracilibacillus</taxon>
    </lineage>
</organism>
<sequence>MTFRQFAFNNVFRNKRLYVAYFLSSLFTVMVFFTFLNFAFHPGLTGDDMNVSVAKGMSVAGGIIYVFSFFFILYSMSSFLQSRKREFGVLIIQGMSNRQIRWMVFLENMLIGFFATVFGIALGLVFAKGILLVAENVLVMEGSLHFYMPIKALVFTFISFMILFLCISIFVTFVLRTKKLVTLIKGDKIGKSEPKASIILTVLAVLLLGSGYAIAVYVKGVAVVAALLPVVILVTVGTYLLFTQLSVFIIRKLKNNENLFWKKTNMLLFSDLSYRMKDNARAFFMVAIISTVAFSAIGTLVGLKSYLTTGVKEANPIAFTLKSEVEDISNEDITLIEDIFAEHQITYDKSGVDLAYFSQKEGDHDLPTLITTPSIYNAFAKLIGEKEITLENKQVITVGQSSVNMMPEKELKRTIVLEDGTNIKVDNKDIGAKPDVLPEVGAYYIVSEHIFQQLPEPAYENTVIGWQVKNGKKEDLIAAGEKISNELPYQFMAVDSVVYDMNKMWGPIMFVGLFIGIVFFVSAGSFLYFRLYTDLDEDKMKFTAISKIGLTISEMNGVISKQITILFFAPIIVAIIHGAVALTALSHMFGYNLVRESALVLSSFFVIQVAYFIIVRYFYTKQVRLAVK</sequence>
<evidence type="ECO:0000313" key="9">
    <source>
        <dbReference type="Proteomes" id="UP000247978"/>
    </source>
</evidence>
<dbReference type="EMBL" id="QJJQ01000008">
    <property type="protein sequence ID" value="PXW86270.1"/>
    <property type="molecule type" value="Genomic_DNA"/>
</dbReference>
<feature type="transmembrane region" description="Helical" evidence="6">
    <location>
        <begin position="60"/>
        <end position="81"/>
    </location>
</feature>
<dbReference type="OrthoDB" id="1937696at2"/>
<keyword evidence="6" id="KW-0813">Transport</keyword>
<feature type="transmembrane region" description="Helical" evidence="6">
    <location>
        <begin position="597"/>
        <end position="619"/>
    </location>
</feature>
<comment type="subcellular location">
    <subcellularLocation>
        <location evidence="1 6">Cell membrane</location>
        <topology evidence="1 6">Multi-pass membrane protein</topology>
    </subcellularLocation>
</comment>
<evidence type="ECO:0000256" key="1">
    <source>
        <dbReference type="ARBA" id="ARBA00004651"/>
    </source>
</evidence>
<feature type="transmembrane region" description="Helical" evidence="6">
    <location>
        <begin position="282"/>
        <end position="303"/>
    </location>
</feature>
<dbReference type="GO" id="GO:0055085">
    <property type="term" value="P:transmembrane transport"/>
    <property type="evidence" value="ECO:0007669"/>
    <property type="project" value="UniProtKB-UniRule"/>
</dbReference>
<dbReference type="PIRSF" id="PIRSF018968">
    <property type="entry name" value="ABC_permease_BceB"/>
    <property type="match status" value="1"/>
</dbReference>
<dbReference type="PANTHER" id="PTHR46795">
    <property type="entry name" value="ABC TRANSPORTER PERMEASE-RELATED-RELATED"/>
    <property type="match status" value="1"/>
</dbReference>
<keyword evidence="4 6" id="KW-1133">Transmembrane helix</keyword>
<evidence type="ECO:0000256" key="5">
    <source>
        <dbReference type="ARBA" id="ARBA00023136"/>
    </source>
</evidence>
<comment type="caution">
    <text evidence="8">The sequence shown here is derived from an EMBL/GenBank/DDBJ whole genome shotgun (WGS) entry which is preliminary data.</text>
</comment>
<feature type="transmembrane region" description="Helical" evidence="6">
    <location>
        <begin position="102"/>
        <end position="126"/>
    </location>
</feature>
<feature type="transmembrane region" description="Helical" evidence="6">
    <location>
        <begin position="196"/>
        <end position="215"/>
    </location>
</feature>
<gene>
    <name evidence="8" type="ORF">DFR56_10885</name>
</gene>
<proteinExistence type="inferred from homology"/>
<keyword evidence="2 6" id="KW-1003">Cell membrane</keyword>
<dbReference type="RefSeq" id="WP_110395688.1">
    <property type="nucleotide sequence ID" value="NZ_JBHUHB010000001.1"/>
</dbReference>
<dbReference type="PANTHER" id="PTHR46795:SF2">
    <property type="entry name" value="ABC TRANSPORTER, PERMEASE PROTEIN"/>
    <property type="match status" value="1"/>
</dbReference>
<feature type="transmembrane region" description="Helical" evidence="6">
    <location>
        <begin position="146"/>
        <end position="175"/>
    </location>
</feature>
<dbReference type="AlphaFoldDB" id="A0A2V3VXF9"/>
<keyword evidence="9" id="KW-1185">Reference proteome</keyword>
<dbReference type="InterPro" id="IPR052536">
    <property type="entry name" value="ABC-4_Integral_Memb_Prot"/>
</dbReference>
<dbReference type="Pfam" id="PF02687">
    <property type="entry name" value="FtsX"/>
    <property type="match status" value="1"/>
</dbReference>
<evidence type="ECO:0000313" key="8">
    <source>
        <dbReference type="EMBL" id="PXW86270.1"/>
    </source>
</evidence>
<feature type="transmembrane region" description="Helical" evidence="6">
    <location>
        <begin position="504"/>
        <end position="531"/>
    </location>
</feature>
<dbReference type="Proteomes" id="UP000247978">
    <property type="component" value="Unassembled WGS sequence"/>
</dbReference>